<evidence type="ECO:0000313" key="1">
    <source>
        <dbReference type="EMBL" id="CAI8029528.1"/>
    </source>
</evidence>
<sequence length="102" mass="11917">MMTLIQHLVQDVCFSEDLTRSNVLLLCSLVVLLNRISLIDRYFDTHKDACNYTFLYSIRTLKYLFEDHNEVNSTTKYILSELHSEFCEDDLPEDGSGEDEET</sequence>
<dbReference type="EMBL" id="CASHTH010002414">
    <property type="protein sequence ID" value="CAI8029528.1"/>
    <property type="molecule type" value="Genomic_DNA"/>
</dbReference>
<comment type="caution">
    <text evidence="1">The sequence shown here is derived from an EMBL/GenBank/DDBJ whole genome shotgun (WGS) entry which is preliminary data.</text>
</comment>
<evidence type="ECO:0000313" key="2">
    <source>
        <dbReference type="Proteomes" id="UP001174909"/>
    </source>
</evidence>
<proteinExistence type="predicted"/>
<name>A0AA35WPY4_GEOBA</name>
<gene>
    <name evidence="1" type="ORF">GBAR_LOCUS16771</name>
</gene>
<organism evidence="1 2">
    <name type="scientific">Geodia barretti</name>
    <name type="common">Barrett's horny sponge</name>
    <dbReference type="NCBI Taxonomy" id="519541"/>
    <lineage>
        <taxon>Eukaryota</taxon>
        <taxon>Metazoa</taxon>
        <taxon>Porifera</taxon>
        <taxon>Demospongiae</taxon>
        <taxon>Heteroscleromorpha</taxon>
        <taxon>Tetractinellida</taxon>
        <taxon>Astrophorina</taxon>
        <taxon>Geodiidae</taxon>
        <taxon>Geodia</taxon>
    </lineage>
</organism>
<keyword evidence="2" id="KW-1185">Reference proteome</keyword>
<accession>A0AA35WPY4</accession>
<dbReference type="Proteomes" id="UP001174909">
    <property type="component" value="Unassembled WGS sequence"/>
</dbReference>
<reference evidence="1" key="1">
    <citation type="submission" date="2023-03" db="EMBL/GenBank/DDBJ databases">
        <authorList>
            <person name="Steffen K."/>
            <person name="Cardenas P."/>
        </authorList>
    </citation>
    <scope>NUCLEOTIDE SEQUENCE</scope>
</reference>
<dbReference type="AlphaFoldDB" id="A0AA35WPY4"/>
<protein>
    <submittedName>
        <fullName evidence="1">Uncharacterized protein</fullName>
    </submittedName>
</protein>